<evidence type="ECO:0000313" key="2">
    <source>
        <dbReference type="EMBL" id="CAG8799627.1"/>
    </source>
</evidence>
<accession>A0A9N9JWH3</accession>
<feature type="compositionally biased region" description="Polar residues" evidence="1">
    <location>
        <begin position="37"/>
        <end position="46"/>
    </location>
</feature>
<keyword evidence="3" id="KW-1185">Reference proteome</keyword>
<name>A0A9N9JWH3_9GLOM</name>
<evidence type="ECO:0000313" key="3">
    <source>
        <dbReference type="Proteomes" id="UP000789405"/>
    </source>
</evidence>
<organism evidence="2 3">
    <name type="scientific">Dentiscutata erythropus</name>
    <dbReference type="NCBI Taxonomy" id="1348616"/>
    <lineage>
        <taxon>Eukaryota</taxon>
        <taxon>Fungi</taxon>
        <taxon>Fungi incertae sedis</taxon>
        <taxon>Mucoromycota</taxon>
        <taxon>Glomeromycotina</taxon>
        <taxon>Glomeromycetes</taxon>
        <taxon>Diversisporales</taxon>
        <taxon>Gigasporaceae</taxon>
        <taxon>Dentiscutata</taxon>
    </lineage>
</organism>
<dbReference type="Proteomes" id="UP000789405">
    <property type="component" value="Unassembled WGS sequence"/>
</dbReference>
<feature type="region of interest" description="Disordered" evidence="1">
    <location>
        <begin position="27"/>
        <end position="55"/>
    </location>
</feature>
<feature type="non-terminal residue" evidence="2">
    <location>
        <position position="1"/>
    </location>
</feature>
<protein>
    <submittedName>
        <fullName evidence="2">7945_t:CDS:1</fullName>
    </submittedName>
</protein>
<sequence length="55" mass="6560">QVTSLTRQEIQNLFEEFLKNIIRPESDIYSKDEQTQDRGWSTQGQSNRDRSRSQD</sequence>
<reference evidence="2" key="1">
    <citation type="submission" date="2021-06" db="EMBL/GenBank/DDBJ databases">
        <authorList>
            <person name="Kallberg Y."/>
            <person name="Tangrot J."/>
            <person name="Rosling A."/>
        </authorList>
    </citation>
    <scope>NUCLEOTIDE SEQUENCE</scope>
    <source>
        <strain evidence="2">MA453B</strain>
    </source>
</reference>
<dbReference type="AlphaFoldDB" id="A0A9N9JWH3"/>
<feature type="compositionally biased region" description="Basic and acidic residues" evidence="1">
    <location>
        <begin position="27"/>
        <end position="36"/>
    </location>
</feature>
<comment type="caution">
    <text evidence="2">The sequence shown here is derived from an EMBL/GenBank/DDBJ whole genome shotgun (WGS) entry which is preliminary data.</text>
</comment>
<proteinExistence type="predicted"/>
<gene>
    <name evidence="2" type="ORF">DERYTH_LOCUS23098</name>
</gene>
<dbReference type="EMBL" id="CAJVPY010034079">
    <property type="protein sequence ID" value="CAG8799627.1"/>
    <property type="molecule type" value="Genomic_DNA"/>
</dbReference>
<evidence type="ECO:0000256" key="1">
    <source>
        <dbReference type="SAM" id="MobiDB-lite"/>
    </source>
</evidence>